<dbReference type="InterPro" id="IPR011333">
    <property type="entry name" value="SKP1/BTB/POZ_sf"/>
</dbReference>
<keyword evidence="1" id="KW-0677">Repeat</keyword>
<evidence type="ECO:0000256" key="2">
    <source>
        <dbReference type="PROSITE-ProRule" id="PRU00235"/>
    </source>
</evidence>
<dbReference type="Pfam" id="PF00651">
    <property type="entry name" value="BTB"/>
    <property type="match status" value="1"/>
</dbReference>
<dbReference type="PROSITE" id="PS51257">
    <property type="entry name" value="PROKAR_LIPOPROTEIN"/>
    <property type="match status" value="1"/>
</dbReference>
<evidence type="ECO:0000259" key="3">
    <source>
        <dbReference type="PROSITE" id="PS50097"/>
    </source>
</evidence>
<dbReference type="Gene3D" id="2.130.10.30">
    <property type="entry name" value="Regulator of chromosome condensation 1/beta-lactamase-inhibitor protein II"/>
    <property type="match status" value="2"/>
</dbReference>
<dbReference type="InterPro" id="IPR051210">
    <property type="entry name" value="Ub_ligase/GEF_domain"/>
</dbReference>
<dbReference type="PANTHER" id="PTHR22870">
    <property type="entry name" value="REGULATOR OF CHROMOSOME CONDENSATION"/>
    <property type="match status" value="1"/>
</dbReference>
<feature type="repeat" description="RCC1" evidence="2">
    <location>
        <begin position="294"/>
        <end position="345"/>
    </location>
</feature>
<proteinExistence type="predicted"/>
<dbReference type="EMBL" id="HBNS01039025">
    <property type="protein sequence ID" value="CAE4636715.1"/>
    <property type="molecule type" value="Transcribed_RNA"/>
</dbReference>
<dbReference type="InterPro" id="IPR009091">
    <property type="entry name" value="RCC1/BLIP-II"/>
</dbReference>
<dbReference type="EMBL" id="HBGN01009994">
    <property type="protein sequence ID" value="CAD9321275.1"/>
    <property type="molecule type" value="Transcribed_RNA"/>
</dbReference>
<reference evidence="4" key="1">
    <citation type="submission" date="2021-01" db="EMBL/GenBank/DDBJ databases">
        <authorList>
            <person name="Corre E."/>
            <person name="Pelletier E."/>
            <person name="Niang G."/>
            <person name="Scheremetjew M."/>
            <person name="Finn R."/>
            <person name="Kale V."/>
            <person name="Holt S."/>
            <person name="Cochrane G."/>
            <person name="Meng A."/>
            <person name="Brown T."/>
            <person name="Cohen L."/>
        </authorList>
    </citation>
    <scope>NUCLEOTIDE SEQUENCE</scope>
    <source>
        <strain evidence="5">GSO104</strain>
        <strain evidence="4">Pop2</strain>
    </source>
</reference>
<dbReference type="AlphaFoldDB" id="A0A6V2KK16"/>
<feature type="repeat" description="RCC1" evidence="2">
    <location>
        <begin position="137"/>
        <end position="188"/>
    </location>
</feature>
<accession>A0A6V2KK16</accession>
<dbReference type="InterPro" id="IPR058923">
    <property type="entry name" value="RCC1-like_dom"/>
</dbReference>
<dbReference type="PROSITE" id="PS50012">
    <property type="entry name" value="RCC1_3"/>
    <property type="match status" value="7"/>
</dbReference>
<protein>
    <recommendedName>
        <fullName evidence="3">BTB domain-containing protein</fullName>
    </recommendedName>
</protein>
<dbReference type="Pfam" id="PF00415">
    <property type="entry name" value="RCC1"/>
    <property type="match status" value="1"/>
</dbReference>
<organism evidence="4">
    <name type="scientific">Ditylum brightwellii</name>
    <dbReference type="NCBI Taxonomy" id="49249"/>
    <lineage>
        <taxon>Eukaryota</taxon>
        <taxon>Sar</taxon>
        <taxon>Stramenopiles</taxon>
        <taxon>Ochrophyta</taxon>
        <taxon>Bacillariophyta</taxon>
        <taxon>Mediophyceae</taxon>
        <taxon>Lithodesmiophycidae</taxon>
        <taxon>Lithodesmiales</taxon>
        <taxon>Lithodesmiaceae</taxon>
        <taxon>Ditylum</taxon>
    </lineage>
</organism>
<feature type="repeat" description="RCC1" evidence="2">
    <location>
        <begin position="241"/>
        <end position="293"/>
    </location>
</feature>
<dbReference type="PROSITE" id="PS00626">
    <property type="entry name" value="RCC1_2"/>
    <property type="match status" value="5"/>
</dbReference>
<sequence>MSGQRSSSSGGAAASVAAGCTLRESASRSSLMRARAAAAASSMSLSSTAAGAPSASYGGGLLSGGTSTASFGHRHHHSSGVDGGLAVFSWGRGEDGQLGIGDTSDQDEPTYVDALRGVGVRQIACGSGHTVVLTTDGEVYTWGRGDDGRLGHGDNGWKYVPRIAQSLAGQVIVQVTCGSYHTAAVASNGDLYTWGGGMYGKLGHGNESGHSTPRRVEGLVGLTVSQIACGSRHTAVITSTGALYTWGDKENGVAGHGDTEGHQYTPKLLERLAGKRVVQLSACGFHTGCLTDAAEVFTWGEGKFGRLGHGAERNCHSPRLVEVLLGKKPRQVACGGFHTAVITDDGKMYTFGGGEHGQLGHGDKVNKTKPTIVQALEGIFVSQITCGWSHSVALTAKGRVYTWGNGDHGKLGHGSGKKVSTPQMVEKLADHKVVRVASYNEHTAALVEPFDESGNYAGAFGTNSVPVTTAYMQDMRDMVNDEEYSDVTFLVDDQPVYAHRAILARRCEHFAAMFRSGMRESLEREIRIPNVPRPVFLLLMEYVYTDSVKIDLEHSVDLYIAADLYQLDRLRDMCCMVVKRNVNGENAAVLLQSAADAHCQVLKDICMEYIVANFDIISKSEGIKSVSHALLLEILAMRP</sequence>
<evidence type="ECO:0000313" key="4">
    <source>
        <dbReference type="EMBL" id="CAD9321275.1"/>
    </source>
</evidence>
<dbReference type="InterPro" id="IPR000210">
    <property type="entry name" value="BTB/POZ_dom"/>
</dbReference>
<feature type="repeat" description="RCC1" evidence="2">
    <location>
        <begin position="398"/>
        <end position="449"/>
    </location>
</feature>
<evidence type="ECO:0000256" key="1">
    <source>
        <dbReference type="ARBA" id="ARBA00022737"/>
    </source>
</evidence>
<dbReference type="PRINTS" id="PR00633">
    <property type="entry name" value="RCCNDNSATION"/>
</dbReference>
<dbReference type="PROSITE" id="PS50097">
    <property type="entry name" value="BTB"/>
    <property type="match status" value="1"/>
</dbReference>
<dbReference type="SUPFAM" id="SSF50985">
    <property type="entry name" value="RCC1/BLIP-II"/>
    <property type="match status" value="2"/>
</dbReference>
<feature type="repeat" description="RCC1" evidence="2">
    <location>
        <begin position="346"/>
        <end position="397"/>
    </location>
</feature>
<dbReference type="Gene3D" id="3.30.710.10">
    <property type="entry name" value="Potassium Channel Kv1.1, Chain A"/>
    <property type="match status" value="1"/>
</dbReference>
<dbReference type="InterPro" id="IPR000408">
    <property type="entry name" value="Reg_chr_condens"/>
</dbReference>
<dbReference type="SUPFAM" id="SSF54695">
    <property type="entry name" value="POZ domain"/>
    <property type="match status" value="1"/>
</dbReference>
<gene>
    <name evidence="5" type="ORF">DBRI00130_LOCUS30442</name>
    <name evidence="4" type="ORF">DBRI1063_LOCUS6413</name>
</gene>
<dbReference type="Pfam" id="PF25390">
    <property type="entry name" value="WD40_RLD"/>
    <property type="match status" value="1"/>
</dbReference>
<feature type="domain" description="BTB" evidence="3">
    <location>
        <begin position="485"/>
        <end position="552"/>
    </location>
</feature>
<dbReference type="CDD" id="cd14733">
    <property type="entry name" value="BACK"/>
    <property type="match status" value="1"/>
</dbReference>
<feature type="repeat" description="RCC1" evidence="2">
    <location>
        <begin position="189"/>
        <end position="240"/>
    </location>
</feature>
<dbReference type="PANTHER" id="PTHR22870:SF466">
    <property type="entry name" value="ANKYRIN REPEAT-CONTAINING PROTEIN"/>
    <property type="match status" value="1"/>
</dbReference>
<evidence type="ECO:0000313" key="5">
    <source>
        <dbReference type="EMBL" id="CAE4636715.1"/>
    </source>
</evidence>
<dbReference type="SMART" id="SM00225">
    <property type="entry name" value="BTB"/>
    <property type="match status" value="1"/>
</dbReference>
<name>A0A6V2KK16_9STRA</name>
<feature type="repeat" description="RCC1" evidence="2">
    <location>
        <begin position="85"/>
        <end position="136"/>
    </location>
</feature>